<dbReference type="AlphaFoldDB" id="A0AA35VEV5"/>
<dbReference type="Proteomes" id="UP001177003">
    <property type="component" value="Chromosome 0"/>
</dbReference>
<protein>
    <submittedName>
        <fullName evidence="2">Uncharacterized protein</fullName>
    </submittedName>
</protein>
<evidence type="ECO:0000256" key="1">
    <source>
        <dbReference type="SAM" id="MobiDB-lite"/>
    </source>
</evidence>
<sequence>METTDPLIQDLNPPNSTSPSPQAITQSLGERLTKVEKDVAEIKHFITLGDDDDYMFTEDTPPNSPGDNPSPPPPSSNPHPPPPPPFHPPPHTPFPSSGSPTQTNDAKKGENSQESNYQKMVTATTPYLPEMYESGRDDNQKEIIVAEQERNIPDVDATNND</sequence>
<dbReference type="EMBL" id="OX465086">
    <property type="protein sequence ID" value="CAI9261562.1"/>
    <property type="molecule type" value="Genomic_DNA"/>
</dbReference>
<proteinExistence type="predicted"/>
<name>A0AA35VEV5_LACSI</name>
<evidence type="ECO:0000313" key="3">
    <source>
        <dbReference type="Proteomes" id="UP001177003"/>
    </source>
</evidence>
<feature type="compositionally biased region" description="Pro residues" evidence="1">
    <location>
        <begin position="62"/>
        <end position="93"/>
    </location>
</feature>
<feature type="region of interest" description="Disordered" evidence="1">
    <location>
        <begin position="46"/>
        <end position="161"/>
    </location>
</feature>
<reference evidence="2" key="1">
    <citation type="submission" date="2023-04" db="EMBL/GenBank/DDBJ databases">
        <authorList>
            <person name="Vijverberg K."/>
            <person name="Xiong W."/>
            <person name="Schranz E."/>
        </authorList>
    </citation>
    <scope>NUCLEOTIDE SEQUENCE</scope>
</reference>
<organism evidence="2 3">
    <name type="scientific">Lactuca saligna</name>
    <name type="common">Willowleaf lettuce</name>
    <dbReference type="NCBI Taxonomy" id="75948"/>
    <lineage>
        <taxon>Eukaryota</taxon>
        <taxon>Viridiplantae</taxon>
        <taxon>Streptophyta</taxon>
        <taxon>Embryophyta</taxon>
        <taxon>Tracheophyta</taxon>
        <taxon>Spermatophyta</taxon>
        <taxon>Magnoliopsida</taxon>
        <taxon>eudicotyledons</taxon>
        <taxon>Gunneridae</taxon>
        <taxon>Pentapetalae</taxon>
        <taxon>asterids</taxon>
        <taxon>campanulids</taxon>
        <taxon>Asterales</taxon>
        <taxon>Asteraceae</taxon>
        <taxon>Cichorioideae</taxon>
        <taxon>Cichorieae</taxon>
        <taxon>Lactucinae</taxon>
        <taxon>Lactuca</taxon>
    </lineage>
</organism>
<keyword evidence="3" id="KW-1185">Reference proteome</keyword>
<gene>
    <name evidence="2" type="ORF">LSALG_LOCUS2347</name>
</gene>
<feature type="compositionally biased region" description="Polar residues" evidence="1">
    <location>
        <begin position="112"/>
        <end position="125"/>
    </location>
</feature>
<feature type="compositionally biased region" description="Polar residues" evidence="1">
    <location>
        <begin position="12"/>
        <end position="25"/>
    </location>
</feature>
<evidence type="ECO:0000313" key="2">
    <source>
        <dbReference type="EMBL" id="CAI9261562.1"/>
    </source>
</evidence>
<accession>A0AA35VEV5</accession>
<feature type="region of interest" description="Disordered" evidence="1">
    <location>
        <begin position="1"/>
        <end position="25"/>
    </location>
</feature>